<dbReference type="NCBIfam" id="TIGR02593">
    <property type="entry name" value="CRISPR_cas5"/>
    <property type="match status" value="1"/>
</dbReference>
<accession>A0AAJ1ML85</accession>
<dbReference type="Pfam" id="PF09704">
    <property type="entry name" value="Cas_Cas5d"/>
    <property type="match status" value="1"/>
</dbReference>
<comment type="caution">
    <text evidence="2">The sequence shown here is derived from an EMBL/GenBank/DDBJ whole genome shotgun (WGS) entry which is preliminary data.</text>
</comment>
<sequence>MKYLIIKLKGPMQAWGTHTYEGYRPSQSFPTYSGIIGLLAACMGIKRSDTKRLQELSNGLKIAIRVDSVIRDDNRKCRMHKMTDFHTVKDARVSYTGLKSHETIITKREYLYDSEFTVAVWKLNNEIISLKDIEEAVKKPKFTPFLGRRSCPIVRPLFEKIVESDDEISVFSHCGQAEGVIYSETKSSGIAMKVRDVPIWEQKRQFASRLIYAHGGQNVSY</sequence>
<proteinExistence type="predicted"/>
<dbReference type="InterPro" id="IPR010147">
    <property type="entry name" value="CRISPR-assoc_prot_CasD"/>
</dbReference>
<dbReference type="GO" id="GO:0043571">
    <property type="term" value="P:maintenance of CRISPR repeat elements"/>
    <property type="evidence" value="ECO:0007669"/>
    <property type="project" value="InterPro"/>
</dbReference>
<dbReference type="NCBIfam" id="TIGR01868">
    <property type="entry name" value="casD_Cas5e"/>
    <property type="match status" value="1"/>
</dbReference>
<dbReference type="EMBL" id="JAQQAL010000028">
    <property type="protein sequence ID" value="MDC7227596.1"/>
    <property type="molecule type" value="Genomic_DNA"/>
</dbReference>
<dbReference type="InterPro" id="IPR013422">
    <property type="entry name" value="CRISPR-assoc_prot_Cas5_N"/>
</dbReference>
<dbReference type="GO" id="GO:0051607">
    <property type="term" value="P:defense response to virus"/>
    <property type="evidence" value="ECO:0007669"/>
    <property type="project" value="UniProtKB-KW"/>
</dbReference>
<evidence type="ECO:0000313" key="3">
    <source>
        <dbReference type="Proteomes" id="UP001221217"/>
    </source>
</evidence>
<dbReference type="InterPro" id="IPR021124">
    <property type="entry name" value="CRISPR-assoc_prot_Cas5"/>
</dbReference>
<dbReference type="CDD" id="cd09645">
    <property type="entry name" value="Cas5_I-E"/>
    <property type="match status" value="1"/>
</dbReference>
<gene>
    <name evidence="2" type="primary">cas5e</name>
    <name evidence="2" type="ORF">PQJ61_12595</name>
</gene>
<dbReference type="GO" id="GO:0003723">
    <property type="term" value="F:RNA binding"/>
    <property type="evidence" value="ECO:0007669"/>
    <property type="project" value="InterPro"/>
</dbReference>
<organism evidence="2 3">
    <name type="scientific">Candidatus Thalassospirochaeta sargassi</name>
    <dbReference type="NCBI Taxonomy" id="3119039"/>
    <lineage>
        <taxon>Bacteria</taxon>
        <taxon>Pseudomonadati</taxon>
        <taxon>Spirochaetota</taxon>
        <taxon>Spirochaetia</taxon>
        <taxon>Spirochaetales</taxon>
        <taxon>Spirochaetaceae</taxon>
        <taxon>Candidatus Thalassospirochaeta</taxon>
    </lineage>
</organism>
<dbReference type="Gene3D" id="3.30.70.2660">
    <property type="match status" value="1"/>
</dbReference>
<reference evidence="2 3" key="1">
    <citation type="submission" date="2022-12" db="EMBL/GenBank/DDBJ databases">
        <title>Metagenome assembled genome from gulf of manar.</title>
        <authorList>
            <person name="Kohli P."/>
            <person name="Pk S."/>
            <person name="Venkata Ramana C."/>
            <person name="Sasikala C."/>
        </authorList>
    </citation>
    <scope>NUCLEOTIDE SEQUENCE [LARGE SCALE GENOMIC DNA]</scope>
    <source>
        <strain evidence="2">JB008</strain>
    </source>
</reference>
<name>A0AAJ1ML85_9SPIO</name>
<dbReference type="AlphaFoldDB" id="A0AAJ1ML85"/>
<protein>
    <submittedName>
        <fullName evidence="2">Type I-E CRISPR-associated protein Cas5/CasD</fullName>
    </submittedName>
</protein>
<evidence type="ECO:0000313" key="2">
    <source>
        <dbReference type="EMBL" id="MDC7227596.1"/>
    </source>
</evidence>
<keyword evidence="1" id="KW-0051">Antiviral defense</keyword>
<evidence type="ECO:0000256" key="1">
    <source>
        <dbReference type="ARBA" id="ARBA00023118"/>
    </source>
</evidence>
<dbReference type="Proteomes" id="UP001221217">
    <property type="component" value="Unassembled WGS sequence"/>
</dbReference>